<accession>G7KYN2</accession>
<keyword evidence="3" id="KW-1185">Reference proteome</keyword>
<dbReference type="EMBL" id="CM001223">
    <property type="protein sequence ID" value="AES82500.1"/>
    <property type="molecule type" value="Genomic_DNA"/>
</dbReference>
<gene>
    <name evidence="1" type="ordered locus">MTR_7g113440</name>
</gene>
<reference evidence="2" key="3">
    <citation type="submission" date="2015-04" db="UniProtKB">
        <authorList>
            <consortium name="EnsemblPlants"/>
        </authorList>
    </citation>
    <scope>IDENTIFICATION</scope>
    <source>
        <strain evidence="2">cv. Jemalong A17</strain>
    </source>
</reference>
<dbReference type="HOGENOM" id="CLU_2816322_0_0_1"/>
<evidence type="ECO:0000313" key="1">
    <source>
        <dbReference type="EMBL" id="AES82500.1"/>
    </source>
</evidence>
<proteinExistence type="predicted"/>
<dbReference type="STRING" id="3880.G7KYN2"/>
<sequence>MDSIILGECPPVIRKILGNILPGFSSNDKEKLKNGLDFVVINHYVNIKGCVNWGQGSPEQRVYTNKM</sequence>
<reference evidence="1 3" key="2">
    <citation type="journal article" date="2014" name="BMC Genomics">
        <title>An improved genome release (version Mt4.0) for the model legume Medicago truncatula.</title>
        <authorList>
            <person name="Tang H."/>
            <person name="Krishnakumar V."/>
            <person name="Bidwell S."/>
            <person name="Rosen B."/>
            <person name="Chan A."/>
            <person name="Zhou S."/>
            <person name="Gentzbittel L."/>
            <person name="Childs K.L."/>
            <person name="Yandell M."/>
            <person name="Gundlach H."/>
            <person name="Mayer K.F."/>
            <person name="Schwartz D.C."/>
            <person name="Town C.D."/>
        </authorList>
    </citation>
    <scope>GENOME REANNOTATION</scope>
    <source>
        <strain evidence="2 3">cv. Jemalong A17</strain>
    </source>
</reference>
<dbReference type="InterPro" id="IPR017853">
    <property type="entry name" value="GH"/>
</dbReference>
<protein>
    <submittedName>
        <fullName evidence="1">Beta-glucosidase, putative</fullName>
    </submittedName>
</protein>
<dbReference type="PaxDb" id="3880-AES82500"/>
<dbReference type="AlphaFoldDB" id="G7KYN2"/>
<dbReference type="SUPFAM" id="SSF51445">
    <property type="entry name" value="(Trans)glycosidases"/>
    <property type="match status" value="1"/>
</dbReference>
<organism evidence="1 3">
    <name type="scientific">Medicago truncatula</name>
    <name type="common">Barrel medic</name>
    <name type="synonym">Medicago tribuloides</name>
    <dbReference type="NCBI Taxonomy" id="3880"/>
    <lineage>
        <taxon>Eukaryota</taxon>
        <taxon>Viridiplantae</taxon>
        <taxon>Streptophyta</taxon>
        <taxon>Embryophyta</taxon>
        <taxon>Tracheophyta</taxon>
        <taxon>Spermatophyta</taxon>
        <taxon>Magnoliopsida</taxon>
        <taxon>eudicotyledons</taxon>
        <taxon>Gunneridae</taxon>
        <taxon>Pentapetalae</taxon>
        <taxon>rosids</taxon>
        <taxon>fabids</taxon>
        <taxon>Fabales</taxon>
        <taxon>Fabaceae</taxon>
        <taxon>Papilionoideae</taxon>
        <taxon>50 kb inversion clade</taxon>
        <taxon>NPAAA clade</taxon>
        <taxon>Hologalegina</taxon>
        <taxon>IRL clade</taxon>
        <taxon>Trifolieae</taxon>
        <taxon>Medicago</taxon>
    </lineage>
</organism>
<name>G7KYN2_MEDTR</name>
<evidence type="ECO:0000313" key="2">
    <source>
        <dbReference type="EnsemblPlants" id="AES82500"/>
    </source>
</evidence>
<dbReference type="Gene3D" id="3.20.20.80">
    <property type="entry name" value="Glycosidases"/>
    <property type="match status" value="1"/>
</dbReference>
<dbReference type="Proteomes" id="UP000002051">
    <property type="component" value="Unassembled WGS sequence"/>
</dbReference>
<dbReference type="EnsemblPlants" id="AES82500">
    <property type="protein sequence ID" value="AES82500"/>
    <property type="gene ID" value="MTR_7g113440"/>
</dbReference>
<reference evidence="1 3" key="1">
    <citation type="journal article" date="2011" name="Nature">
        <title>The Medicago genome provides insight into the evolution of rhizobial symbioses.</title>
        <authorList>
            <person name="Young N.D."/>
            <person name="Debelle F."/>
            <person name="Oldroyd G.E."/>
            <person name="Geurts R."/>
            <person name="Cannon S.B."/>
            <person name="Udvardi M.K."/>
            <person name="Benedito V.A."/>
            <person name="Mayer K.F."/>
            <person name="Gouzy J."/>
            <person name="Schoof H."/>
            <person name="Van de Peer Y."/>
            <person name="Proost S."/>
            <person name="Cook D.R."/>
            <person name="Meyers B.C."/>
            <person name="Spannagl M."/>
            <person name="Cheung F."/>
            <person name="De Mita S."/>
            <person name="Krishnakumar V."/>
            <person name="Gundlach H."/>
            <person name="Zhou S."/>
            <person name="Mudge J."/>
            <person name="Bharti A.K."/>
            <person name="Murray J.D."/>
            <person name="Naoumkina M.A."/>
            <person name="Rosen B."/>
            <person name="Silverstein K.A."/>
            <person name="Tang H."/>
            <person name="Rombauts S."/>
            <person name="Zhao P.X."/>
            <person name="Zhou P."/>
            <person name="Barbe V."/>
            <person name="Bardou P."/>
            <person name="Bechner M."/>
            <person name="Bellec A."/>
            <person name="Berger A."/>
            <person name="Berges H."/>
            <person name="Bidwell S."/>
            <person name="Bisseling T."/>
            <person name="Choisne N."/>
            <person name="Couloux A."/>
            <person name="Denny R."/>
            <person name="Deshpande S."/>
            <person name="Dai X."/>
            <person name="Doyle J.J."/>
            <person name="Dudez A.M."/>
            <person name="Farmer A.D."/>
            <person name="Fouteau S."/>
            <person name="Franken C."/>
            <person name="Gibelin C."/>
            <person name="Gish J."/>
            <person name="Goldstein S."/>
            <person name="Gonzalez A.J."/>
            <person name="Green P.J."/>
            <person name="Hallab A."/>
            <person name="Hartog M."/>
            <person name="Hua A."/>
            <person name="Humphray S.J."/>
            <person name="Jeong D.H."/>
            <person name="Jing Y."/>
            <person name="Jocker A."/>
            <person name="Kenton S.M."/>
            <person name="Kim D.J."/>
            <person name="Klee K."/>
            <person name="Lai H."/>
            <person name="Lang C."/>
            <person name="Lin S."/>
            <person name="Macmil S.L."/>
            <person name="Magdelenat G."/>
            <person name="Matthews L."/>
            <person name="McCorrison J."/>
            <person name="Monaghan E.L."/>
            <person name="Mun J.H."/>
            <person name="Najar F.Z."/>
            <person name="Nicholson C."/>
            <person name="Noirot C."/>
            <person name="O'Bleness M."/>
            <person name="Paule C.R."/>
            <person name="Poulain J."/>
            <person name="Prion F."/>
            <person name="Qin B."/>
            <person name="Qu C."/>
            <person name="Retzel E.F."/>
            <person name="Riddle C."/>
            <person name="Sallet E."/>
            <person name="Samain S."/>
            <person name="Samson N."/>
            <person name="Sanders I."/>
            <person name="Saurat O."/>
            <person name="Scarpelli C."/>
            <person name="Schiex T."/>
            <person name="Segurens B."/>
            <person name="Severin A.J."/>
            <person name="Sherrier D.J."/>
            <person name="Shi R."/>
            <person name="Sims S."/>
            <person name="Singer S.R."/>
            <person name="Sinharoy S."/>
            <person name="Sterck L."/>
            <person name="Viollet A."/>
            <person name="Wang B.B."/>
            <person name="Wang K."/>
            <person name="Wang M."/>
            <person name="Wang X."/>
            <person name="Warfsmann J."/>
            <person name="Weissenbach J."/>
            <person name="White D.D."/>
            <person name="White J.D."/>
            <person name="Wiley G.B."/>
            <person name="Wincker P."/>
            <person name="Xing Y."/>
            <person name="Yang L."/>
            <person name="Yao Z."/>
            <person name="Ying F."/>
            <person name="Zhai J."/>
            <person name="Zhou L."/>
            <person name="Zuber A."/>
            <person name="Denarie J."/>
            <person name="Dixon R.A."/>
            <person name="May G.D."/>
            <person name="Schwartz D.C."/>
            <person name="Rogers J."/>
            <person name="Quetier F."/>
            <person name="Town C.D."/>
            <person name="Roe B.A."/>
        </authorList>
    </citation>
    <scope>NUCLEOTIDE SEQUENCE [LARGE SCALE GENOMIC DNA]</scope>
    <source>
        <strain evidence="1">A17</strain>
        <strain evidence="2 3">cv. Jemalong A17</strain>
    </source>
</reference>
<evidence type="ECO:0000313" key="3">
    <source>
        <dbReference type="Proteomes" id="UP000002051"/>
    </source>
</evidence>